<keyword evidence="5" id="KW-0677">Repeat</keyword>
<keyword evidence="12" id="KW-1185">Reference proteome</keyword>
<dbReference type="Pfam" id="PF08263">
    <property type="entry name" value="LRRNT_2"/>
    <property type="match status" value="1"/>
</dbReference>
<evidence type="ECO:0000259" key="10">
    <source>
        <dbReference type="Pfam" id="PF08263"/>
    </source>
</evidence>
<reference evidence="11" key="2">
    <citation type="submission" date="2022-03" db="EMBL/GenBank/DDBJ databases">
        <title>Draft title - Genomic analysis of global carrot germplasm unveils the trajectory of domestication and the origin of high carotenoid orange carrot.</title>
        <authorList>
            <person name="Iorizzo M."/>
            <person name="Ellison S."/>
            <person name="Senalik D."/>
            <person name="Macko-Podgorni A."/>
            <person name="Grzebelus D."/>
            <person name="Bostan H."/>
            <person name="Rolling W."/>
            <person name="Curaba J."/>
            <person name="Simon P."/>
        </authorList>
    </citation>
    <scope>NUCLEOTIDE SEQUENCE</scope>
    <source>
        <tissue evidence="11">Leaf</tissue>
    </source>
</reference>
<dbReference type="Gene3D" id="3.80.10.10">
    <property type="entry name" value="Ribonuclease Inhibitor"/>
    <property type="match status" value="1"/>
</dbReference>
<name>A0AAF1B4V6_DAUCS</name>
<comment type="subcellular location">
    <subcellularLocation>
        <location evidence="1">Membrane</location>
        <topology evidence="1">Single-pass type I membrane protein</topology>
    </subcellularLocation>
</comment>
<feature type="domain" description="Leucine-rich repeat-containing N-terminal plant-type" evidence="10">
    <location>
        <begin position="33"/>
        <end position="69"/>
    </location>
</feature>
<keyword evidence="4 9" id="KW-0732">Signal</keyword>
<dbReference type="InterPro" id="IPR013210">
    <property type="entry name" value="LRR_N_plant-typ"/>
</dbReference>
<dbReference type="AlphaFoldDB" id="A0AAF1B4V6"/>
<protein>
    <recommendedName>
        <fullName evidence="10">Leucine-rich repeat-containing N-terminal plant-type domain-containing protein</fullName>
    </recommendedName>
</protein>
<evidence type="ECO:0000256" key="1">
    <source>
        <dbReference type="ARBA" id="ARBA00004479"/>
    </source>
</evidence>
<dbReference type="Pfam" id="PF00560">
    <property type="entry name" value="LRR_1"/>
    <property type="match status" value="2"/>
</dbReference>
<dbReference type="PANTHER" id="PTHR48063">
    <property type="entry name" value="LRR RECEPTOR-LIKE KINASE"/>
    <property type="match status" value="1"/>
</dbReference>
<dbReference type="SUPFAM" id="SSF52058">
    <property type="entry name" value="L domain-like"/>
    <property type="match status" value="1"/>
</dbReference>
<dbReference type="PANTHER" id="PTHR48063:SF101">
    <property type="entry name" value="LRR RECEPTOR-LIKE SERINE_THREONINE-PROTEIN KINASE FLS2"/>
    <property type="match status" value="1"/>
</dbReference>
<keyword evidence="2" id="KW-0433">Leucine-rich repeat</keyword>
<evidence type="ECO:0000256" key="8">
    <source>
        <dbReference type="ARBA" id="ARBA00023180"/>
    </source>
</evidence>
<dbReference type="InterPro" id="IPR046956">
    <property type="entry name" value="RLP23-like"/>
</dbReference>
<evidence type="ECO:0000313" key="11">
    <source>
        <dbReference type="EMBL" id="WOH06709.1"/>
    </source>
</evidence>
<feature type="signal peptide" evidence="9">
    <location>
        <begin position="1"/>
        <end position="25"/>
    </location>
</feature>
<evidence type="ECO:0000256" key="2">
    <source>
        <dbReference type="ARBA" id="ARBA00022614"/>
    </source>
</evidence>
<organism evidence="11 12">
    <name type="scientific">Daucus carota subsp. sativus</name>
    <name type="common">Carrot</name>
    <dbReference type="NCBI Taxonomy" id="79200"/>
    <lineage>
        <taxon>Eukaryota</taxon>
        <taxon>Viridiplantae</taxon>
        <taxon>Streptophyta</taxon>
        <taxon>Embryophyta</taxon>
        <taxon>Tracheophyta</taxon>
        <taxon>Spermatophyta</taxon>
        <taxon>Magnoliopsida</taxon>
        <taxon>eudicotyledons</taxon>
        <taxon>Gunneridae</taxon>
        <taxon>Pentapetalae</taxon>
        <taxon>asterids</taxon>
        <taxon>campanulids</taxon>
        <taxon>Apiales</taxon>
        <taxon>Apiaceae</taxon>
        <taxon>Apioideae</taxon>
        <taxon>Scandiceae</taxon>
        <taxon>Daucinae</taxon>
        <taxon>Daucus</taxon>
        <taxon>Daucus sect. Daucus</taxon>
    </lineage>
</organism>
<evidence type="ECO:0000256" key="5">
    <source>
        <dbReference type="ARBA" id="ARBA00022737"/>
    </source>
</evidence>
<evidence type="ECO:0000256" key="4">
    <source>
        <dbReference type="ARBA" id="ARBA00022729"/>
    </source>
</evidence>
<feature type="chain" id="PRO_5041939388" description="Leucine-rich repeat-containing N-terminal plant-type domain-containing protein" evidence="9">
    <location>
        <begin position="26"/>
        <end position="152"/>
    </location>
</feature>
<evidence type="ECO:0000256" key="9">
    <source>
        <dbReference type="SAM" id="SignalP"/>
    </source>
</evidence>
<accession>A0AAF1B4V6</accession>
<evidence type="ECO:0000313" key="12">
    <source>
        <dbReference type="Proteomes" id="UP000077755"/>
    </source>
</evidence>
<evidence type="ECO:0000256" key="7">
    <source>
        <dbReference type="ARBA" id="ARBA00023136"/>
    </source>
</evidence>
<proteinExistence type="predicted"/>
<keyword evidence="6" id="KW-1133">Transmembrane helix</keyword>
<reference evidence="11" key="1">
    <citation type="journal article" date="2016" name="Nat. Genet.">
        <title>A high-quality carrot genome assembly provides new insights into carotenoid accumulation and asterid genome evolution.</title>
        <authorList>
            <person name="Iorizzo M."/>
            <person name="Ellison S."/>
            <person name="Senalik D."/>
            <person name="Zeng P."/>
            <person name="Satapoomin P."/>
            <person name="Huang J."/>
            <person name="Bowman M."/>
            <person name="Iovene M."/>
            <person name="Sanseverino W."/>
            <person name="Cavagnaro P."/>
            <person name="Yildiz M."/>
            <person name="Macko-Podgorni A."/>
            <person name="Moranska E."/>
            <person name="Grzebelus E."/>
            <person name="Grzebelus D."/>
            <person name="Ashrafi H."/>
            <person name="Zheng Z."/>
            <person name="Cheng S."/>
            <person name="Spooner D."/>
            <person name="Van Deynze A."/>
            <person name="Simon P."/>
        </authorList>
    </citation>
    <scope>NUCLEOTIDE SEQUENCE</scope>
    <source>
        <tissue evidence="11">Leaf</tissue>
    </source>
</reference>
<dbReference type="KEGG" id="dcr:108226309"/>
<dbReference type="InterPro" id="IPR032675">
    <property type="entry name" value="LRR_dom_sf"/>
</dbReference>
<keyword evidence="7" id="KW-0472">Membrane</keyword>
<evidence type="ECO:0000256" key="3">
    <source>
        <dbReference type="ARBA" id="ARBA00022692"/>
    </source>
</evidence>
<keyword evidence="3" id="KW-0812">Transmembrane</keyword>
<keyword evidence="8" id="KW-0325">Glycoprotein</keyword>
<dbReference type="Proteomes" id="UP000077755">
    <property type="component" value="Chromosome 6"/>
</dbReference>
<dbReference type="InterPro" id="IPR001611">
    <property type="entry name" value="Leu-rich_rpt"/>
</dbReference>
<evidence type="ECO:0000256" key="6">
    <source>
        <dbReference type="ARBA" id="ARBA00022989"/>
    </source>
</evidence>
<sequence length="152" mass="16915">MAMHVFLLMLLFLHIKPSVIRTAGAHDVICIAKERQALLKFQQGLVDDSGQLISWGTRDCCTWRGVLCNNLTAHVVSLDLHRQDFSFDLPLTGNISTSLLELQHLNYLDLGGNNFGDGQNKIPEFIGSLGDLQFLDLADNSFIGEIPHSLRI</sequence>
<dbReference type="GO" id="GO:0016020">
    <property type="term" value="C:membrane"/>
    <property type="evidence" value="ECO:0007669"/>
    <property type="project" value="UniProtKB-SubCell"/>
</dbReference>
<dbReference type="EMBL" id="CP093348">
    <property type="protein sequence ID" value="WOH06709.1"/>
    <property type="molecule type" value="Genomic_DNA"/>
</dbReference>
<gene>
    <name evidence="11" type="ORF">DCAR_0626137</name>
</gene>